<gene>
    <name evidence="3" type="ORF">QJS35_20665</name>
</gene>
<dbReference type="InterPro" id="IPR035992">
    <property type="entry name" value="Ricin_B-like_lectins"/>
</dbReference>
<sequence>MRKICQILIAACLIVVSLSVTPDLASAGTQATYYVSPGGSDSNPGTLAQPFATLQKARDVVRTVNGNMTGDIVVYLRGGTYALSSALQLNSQDSGTNGYQVMYKNYPGETPIVSGGVPVTGWSLYDSSKNIYRAFVGTSFYSRHLYVNGIRANRARSETTPTGFTLDSSNGFNLPASGSYASMGSWENPSDIEIHENVQWTVQWGAVDHIASGKIYMKQPFWRTTQYHVQYAIGMTYPQVIENAYELLDTAGEWYLNRTTGYLYYKPLAGQNMSTSSFILPKLEMLIDGNRSGSLNSLLQNVQFTGITFSYTTYLKPGSNEGHADHQAGVTHIKATDQMTSAFNELSSSALDFKFAKGIKFENCIVEHIGSSGIAFDLGSQNNVVNNNLIRDISINGINIGDVNYSAVKNGLNELGMSDRNPSDARAIVSNNVVSNNTVTKIGNEIPGAVGIFGGFVKNLLIDHNTIYDVPYSGISVGWGWGEADYFVSYNPDAIGSNTIQYNRVYDYMKVLFDGGGIYTLGQQNGSKMQYNYISDQHNMYTYIYLDSGTSYYSIEDNVIDGRNGQTNYWFMGNDYGFEYFKSRNNDCEYNYFSSNLSIFKNPTVSSCANNVSVSGGNWDTHALDIMASAGAGNGTVSTVHPWKGANLAYNKTATASSYYQNIAAFNAAKAVDGLHYTRWASNSTAGGWLEIDFGAAVTFNTARIREYVDAGQQIKAYQIQYWNGTSWVNAYSGAIPYAYETDSFALVTASKVRLNISQTGGGTPSVWEFEVYNNSNFGSGSYKINNRPQNFIITPNAHSTGATHLIQWNDDKASDQYWQFVSVGSGYYKIVNSASGLVITPSGHATTSVQLIQWAYEGALDQQWQFIPTGDGYYKIVNRGNGLLITPDNHSASAANLVQATDAGGFDQHWGLDLIQ</sequence>
<dbReference type="InterPro" id="IPR008979">
    <property type="entry name" value="Galactose-bd-like_sf"/>
</dbReference>
<dbReference type="PROSITE" id="PS50231">
    <property type="entry name" value="RICIN_B_LECTIN"/>
    <property type="match status" value="1"/>
</dbReference>
<dbReference type="InterPro" id="IPR000772">
    <property type="entry name" value="Ricin_B_lectin"/>
</dbReference>
<dbReference type="SUPFAM" id="SSF49785">
    <property type="entry name" value="Galactose-binding domain-like"/>
    <property type="match status" value="1"/>
</dbReference>
<dbReference type="SUPFAM" id="SSF50370">
    <property type="entry name" value="Ricin B-like lectins"/>
    <property type="match status" value="1"/>
</dbReference>
<proteinExistence type="predicted"/>
<accession>A0ABV1KXN2</accession>
<dbReference type="SMART" id="SM00710">
    <property type="entry name" value="PbH1"/>
    <property type="match status" value="5"/>
</dbReference>
<evidence type="ECO:0000259" key="2">
    <source>
        <dbReference type="PROSITE" id="PS50022"/>
    </source>
</evidence>
<evidence type="ECO:0000313" key="3">
    <source>
        <dbReference type="EMBL" id="MEQ4484803.1"/>
    </source>
</evidence>
<protein>
    <submittedName>
        <fullName evidence="3">RICIN domain-containing protein</fullName>
    </submittedName>
</protein>
<dbReference type="InterPro" id="IPR053868">
    <property type="entry name" value="Pel9A-like_beta_helix"/>
</dbReference>
<dbReference type="RefSeq" id="WP_232187175.1">
    <property type="nucleotide sequence ID" value="NZ_JAIOAP010000011.1"/>
</dbReference>
<dbReference type="PROSITE" id="PS50022">
    <property type="entry name" value="FA58C_3"/>
    <property type="match status" value="1"/>
</dbReference>
<feature type="signal peptide" evidence="1">
    <location>
        <begin position="1"/>
        <end position="27"/>
    </location>
</feature>
<reference evidence="3 4" key="1">
    <citation type="journal article" date="2023" name="Genome Announc.">
        <title>Pan-Genome Analyses of the Genus Cohnella and Proposal of the Novel Species Cohnella silvisoli sp. nov., Isolated from Forest Soil.</title>
        <authorList>
            <person name="Wang C."/>
            <person name="Mao L."/>
            <person name="Bao G."/>
            <person name="Zhu H."/>
        </authorList>
    </citation>
    <scope>NUCLEOTIDE SEQUENCE [LARGE SCALE GENOMIC DNA]</scope>
    <source>
        <strain evidence="3 4">NL03-T5-1</strain>
    </source>
</reference>
<keyword evidence="4" id="KW-1185">Reference proteome</keyword>
<dbReference type="Pfam" id="PF22633">
    <property type="entry name" value="F5_F8_type_C_2"/>
    <property type="match status" value="1"/>
</dbReference>
<dbReference type="Proteomes" id="UP001493487">
    <property type="component" value="Unassembled WGS sequence"/>
</dbReference>
<evidence type="ECO:0000313" key="4">
    <source>
        <dbReference type="Proteomes" id="UP001493487"/>
    </source>
</evidence>
<dbReference type="InterPro" id="IPR012334">
    <property type="entry name" value="Pectin_lyas_fold"/>
</dbReference>
<dbReference type="PANTHER" id="PTHR36453">
    <property type="entry name" value="SECRETED PROTEIN-RELATED"/>
    <property type="match status" value="1"/>
</dbReference>
<feature type="chain" id="PRO_5045374683" evidence="1">
    <location>
        <begin position="28"/>
        <end position="917"/>
    </location>
</feature>
<keyword evidence="1" id="KW-0732">Signal</keyword>
<dbReference type="InterPro" id="IPR011050">
    <property type="entry name" value="Pectin_lyase_fold/virulence"/>
</dbReference>
<dbReference type="Pfam" id="PF22842">
    <property type="entry name" value="Pel9A-like_beta_helix"/>
    <property type="match status" value="1"/>
</dbReference>
<dbReference type="InterPro" id="IPR000421">
    <property type="entry name" value="FA58C"/>
</dbReference>
<dbReference type="Gene3D" id="2.60.120.260">
    <property type="entry name" value="Galactose-binding domain-like"/>
    <property type="match status" value="1"/>
</dbReference>
<dbReference type="EMBL" id="JASKHM010000012">
    <property type="protein sequence ID" value="MEQ4484803.1"/>
    <property type="molecule type" value="Genomic_DNA"/>
</dbReference>
<feature type="domain" description="F5/8 type C" evidence="2">
    <location>
        <begin position="636"/>
        <end position="775"/>
    </location>
</feature>
<dbReference type="Gene3D" id="2.80.10.50">
    <property type="match status" value="1"/>
</dbReference>
<organism evidence="3 4">
    <name type="scientific">Cohnella silvisoli</name>
    <dbReference type="NCBI Taxonomy" id="2873699"/>
    <lineage>
        <taxon>Bacteria</taxon>
        <taxon>Bacillati</taxon>
        <taxon>Bacillota</taxon>
        <taxon>Bacilli</taxon>
        <taxon>Bacillales</taxon>
        <taxon>Paenibacillaceae</taxon>
        <taxon>Cohnella</taxon>
    </lineage>
</organism>
<dbReference type="Gene3D" id="2.160.20.10">
    <property type="entry name" value="Single-stranded right-handed beta-helix, Pectin lyase-like"/>
    <property type="match status" value="2"/>
</dbReference>
<name>A0ABV1KXN2_9BACL</name>
<dbReference type="InterPro" id="IPR006626">
    <property type="entry name" value="PbH1"/>
</dbReference>
<comment type="caution">
    <text evidence="3">The sequence shown here is derived from an EMBL/GenBank/DDBJ whole genome shotgun (WGS) entry which is preliminary data.</text>
</comment>
<dbReference type="PANTHER" id="PTHR36453:SF1">
    <property type="entry name" value="RIGHT HANDED BETA HELIX DOMAIN-CONTAINING PROTEIN"/>
    <property type="match status" value="1"/>
</dbReference>
<evidence type="ECO:0000256" key="1">
    <source>
        <dbReference type="SAM" id="SignalP"/>
    </source>
</evidence>
<dbReference type="Pfam" id="PF14200">
    <property type="entry name" value="RicinB_lectin_2"/>
    <property type="match status" value="2"/>
</dbReference>
<dbReference type="SUPFAM" id="SSF51126">
    <property type="entry name" value="Pectin lyase-like"/>
    <property type="match status" value="1"/>
</dbReference>